<dbReference type="OrthoDB" id="94678at2759"/>
<evidence type="ECO:0000313" key="1">
    <source>
        <dbReference type="EMBL" id="TDH70084.1"/>
    </source>
</evidence>
<keyword evidence="2" id="KW-1185">Reference proteome</keyword>
<name>A0A976FP97_BRELC</name>
<dbReference type="Proteomes" id="UP000294530">
    <property type="component" value="Unassembled WGS sequence"/>
</dbReference>
<organism evidence="1 2">
    <name type="scientific">Bremia lactucae</name>
    <name type="common">Lettuce downy mildew</name>
    <dbReference type="NCBI Taxonomy" id="4779"/>
    <lineage>
        <taxon>Eukaryota</taxon>
        <taxon>Sar</taxon>
        <taxon>Stramenopiles</taxon>
        <taxon>Oomycota</taxon>
        <taxon>Peronosporomycetes</taxon>
        <taxon>Peronosporales</taxon>
        <taxon>Peronosporaceae</taxon>
        <taxon>Bremia</taxon>
    </lineage>
</organism>
<evidence type="ECO:0000313" key="2">
    <source>
        <dbReference type="Proteomes" id="UP000294530"/>
    </source>
</evidence>
<dbReference type="EMBL" id="SHOA02000019">
    <property type="protein sequence ID" value="TDH70084.1"/>
    <property type="molecule type" value="Genomic_DNA"/>
</dbReference>
<reference evidence="1 2" key="1">
    <citation type="journal article" date="2021" name="Genome Biol.">
        <title>AFLAP: assembly-free linkage analysis pipeline using k-mers from genome sequencing data.</title>
        <authorList>
            <person name="Fletcher K."/>
            <person name="Zhang L."/>
            <person name="Gil J."/>
            <person name="Han R."/>
            <person name="Cavanaugh K."/>
            <person name="Michelmore R."/>
        </authorList>
    </citation>
    <scope>NUCLEOTIDE SEQUENCE [LARGE SCALE GENOMIC DNA]</scope>
    <source>
        <strain evidence="1 2">SF5</strain>
    </source>
</reference>
<sequence length="105" mass="11797">MFQLRDALGLKEYTTPLTGNCCYYALAEAATQQPITNKQSQVNVVKMTEKIKRSIQAAAQLPLKLDFPSIARKDVPKRLGRWKTNRAAWKTEAKLPFPTATSSNQ</sequence>
<gene>
    <name evidence="1" type="ORF">CCR75_000832</name>
</gene>
<protein>
    <submittedName>
        <fullName evidence="1">Uncharacterized protein</fullName>
    </submittedName>
</protein>
<dbReference type="GeneID" id="94344609"/>
<dbReference type="AlphaFoldDB" id="A0A976FP97"/>
<accession>A0A976FP97</accession>
<dbReference type="KEGG" id="blac:94344609"/>
<comment type="caution">
    <text evidence="1">The sequence shown here is derived from an EMBL/GenBank/DDBJ whole genome shotgun (WGS) entry which is preliminary data.</text>
</comment>
<proteinExistence type="predicted"/>
<dbReference type="RefSeq" id="XP_067819583.1">
    <property type="nucleotide sequence ID" value="XM_067958938.1"/>
</dbReference>